<dbReference type="Pfam" id="PF02720">
    <property type="entry name" value="DUF222"/>
    <property type="match status" value="2"/>
</dbReference>
<name>A0A6H0S7D8_9MYCO</name>
<dbReference type="InterPro" id="IPR003870">
    <property type="entry name" value="DUF222"/>
</dbReference>
<evidence type="ECO:0000313" key="4">
    <source>
        <dbReference type="Proteomes" id="UP000501849"/>
    </source>
</evidence>
<protein>
    <submittedName>
        <fullName evidence="3">HNH endonuclease</fullName>
    </submittedName>
</protein>
<reference evidence="3 4" key="1">
    <citation type="submission" date="2019-04" db="EMBL/GenBank/DDBJ databases">
        <title>Draft, Whole-Genome Sequence of the Anthracene-degrading Mycobacterium frederiksbergense LB501T, Isolated from a Polycyclic Aromatic Hydrocarbon (PAH)-Contaminated Soil.</title>
        <authorList>
            <person name="Augelletti F."/>
        </authorList>
    </citation>
    <scope>NUCLEOTIDE SEQUENCE [LARGE SCALE GENOMIC DNA]</scope>
    <source>
        <strain evidence="3 4">LB 501T</strain>
    </source>
</reference>
<dbReference type="GO" id="GO:0004519">
    <property type="term" value="F:endonuclease activity"/>
    <property type="evidence" value="ECO:0007669"/>
    <property type="project" value="UniProtKB-KW"/>
</dbReference>
<dbReference type="RefSeq" id="WP_168143517.1">
    <property type="nucleotide sequence ID" value="NZ_CP038799.1"/>
</dbReference>
<feature type="compositionally biased region" description="Acidic residues" evidence="1">
    <location>
        <begin position="307"/>
        <end position="325"/>
    </location>
</feature>
<keyword evidence="3" id="KW-0540">Nuclease</keyword>
<feature type="region of interest" description="Disordered" evidence="1">
    <location>
        <begin position="273"/>
        <end position="334"/>
    </location>
</feature>
<proteinExistence type="predicted"/>
<feature type="domain" description="HNH nuclease" evidence="2">
    <location>
        <begin position="419"/>
        <end position="468"/>
    </location>
</feature>
<dbReference type="AlphaFoldDB" id="A0A6H0S7D8"/>
<keyword evidence="3" id="KW-0378">Hydrolase</keyword>
<evidence type="ECO:0000259" key="2">
    <source>
        <dbReference type="SMART" id="SM00507"/>
    </source>
</evidence>
<dbReference type="Proteomes" id="UP000501849">
    <property type="component" value="Chromosome"/>
</dbReference>
<sequence>MFEERLTEVGAARTPAARVRAYARLENAACAARLSSMADMLAAAYAAAASAAREQWRFDNWSAVCAQIGASHGITSGVASGLLMDAVALAERLPKLRALFAAGALSYKTVHIICTRTLLVKDPDARRSIDTALATEFASGAAMSVDQIEKAVDTVVLTHDPLAVRRSEATAHGHRADVFVDDASGTAHLNASLSVADGLAVDQRADALARTVCDHDPRSLDMRRAAALGAMGFGWDRLPCLCERQDCEAAAKPPAGGVVIYVIARQDAVGAAPEAAADDPARGDGGGGGDAPAGGPAEPDPAPGAEPEPDPEPEPEPEPDPEPEPETPPVGDLTAQRRALTSRRRPLFAKPWYLHTWPELISGLRGDCGEFCPVAPGVILGGPVVPAPVIAQIALHATLRPLIHPGQSPPESGYRPSTALARFVRCRDRTCRFPGCTRTVTDIDHTIPYPFGPTAASNLACLCREHHMGKTFWAGWRSRQFADGTLEWTDPDGGTHITRPGSWALFPELCAPTAAVQIDRTPPRKHTEGLTMPRRERTRAEDRAQRIDDERQSHIGWVQRYRRELVAPF</sequence>
<evidence type="ECO:0000313" key="3">
    <source>
        <dbReference type="EMBL" id="QIV83080.1"/>
    </source>
</evidence>
<dbReference type="EMBL" id="CP038799">
    <property type="protein sequence ID" value="QIV83080.1"/>
    <property type="molecule type" value="Genomic_DNA"/>
</dbReference>
<dbReference type="CDD" id="cd00085">
    <property type="entry name" value="HNHc"/>
    <property type="match status" value="1"/>
</dbReference>
<dbReference type="InterPro" id="IPR003615">
    <property type="entry name" value="HNH_nuc"/>
</dbReference>
<feature type="compositionally biased region" description="Gly residues" evidence="1">
    <location>
        <begin position="283"/>
        <end position="292"/>
    </location>
</feature>
<accession>A0A6H0S7D8</accession>
<keyword evidence="4" id="KW-1185">Reference proteome</keyword>
<evidence type="ECO:0000256" key="1">
    <source>
        <dbReference type="SAM" id="MobiDB-lite"/>
    </source>
</evidence>
<dbReference type="KEGG" id="mfre:EXE63_20910"/>
<feature type="region of interest" description="Disordered" evidence="1">
    <location>
        <begin position="522"/>
        <end position="544"/>
    </location>
</feature>
<dbReference type="SMART" id="SM00507">
    <property type="entry name" value="HNHc"/>
    <property type="match status" value="1"/>
</dbReference>
<gene>
    <name evidence="3" type="ORF">EXE63_20910</name>
</gene>
<keyword evidence="3" id="KW-0255">Endonuclease</keyword>
<organism evidence="3 4">
    <name type="scientific">Mycolicibacterium frederiksbergense</name>
    <dbReference type="NCBI Taxonomy" id="117567"/>
    <lineage>
        <taxon>Bacteria</taxon>
        <taxon>Bacillati</taxon>
        <taxon>Actinomycetota</taxon>
        <taxon>Actinomycetes</taxon>
        <taxon>Mycobacteriales</taxon>
        <taxon>Mycobacteriaceae</taxon>
        <taxon>Mycolicibacterium</taxon>
    </lineage>
</organism>